<dbReference type="RefSeq" id="WP_132209581.1">
    <property type="nucleotide sequence ID" value="NZ_SLWN01000004.1"/>
</dbReference>
<dbReference type="GO" id="GO:0004519">
    <property type="term" value="F:endonuclease activity"/>
    <property type="evidence" value="ECO:0007669"/>
    <property type="project" value="UniProtKB-KW"/>
</dbReference>
<proteinExistence type="predicted"/>
<protein>
    <submittedName>
        <fullName evidence="4">Putative ATP-dependent endonuclease of OLD family</fullName>
    </submittedName>
</protein>
<dbReference type="Pfam" id="PF13304">
    <property type="entry name" value="AAA_21"/>
    <property type="match status" value="1"/>
</dbReference>
<dbReference type="InterPro" id="IPR051396">
    <property type="entry name" value="Bact_Antivir_Def_Nuclease"/>
</dbReference>
<dbReference type="Pfam" id="PF13175">
    <property type="entry name" value="AAA_15"/>
    <property type="match status" value="1"/>
</dbReference>
<evidence type="ECO:0000259" key="1">
    <source>
        <dbReference type="Pfam" id="PF13175"/>
    </source>
</evidence>
<dbReference type="Pfam" id="PF20469">
    <property type="entry name" value="OLD-like_TOPRIM"/>
    <property type="match status" value="1"/>
</dbReference>
<evidence type="ECO:0000259" key="3">
    <source>
        <dbReference type="Pfam" id="PF20469"/>
    </source>
</evidence>
<feature type="domain" description="Endonuclease GajA/Old nuclease/RecF-like AAA" evidence="1">
    <location>
        <begin position="1"/>
        <end position="91"/>
    </location>
</feature>
<dbReference type="Proteomes" id="UP000294508">
    <property type="component" value="Unassembled WGS sequence"/>
</dbReference>
<dbReference type="InterPro" id="IPR003959">
    <property type="entry name" value="ATPase_AAA_core"/>
</dbReference>
<dbReference type="EMBL" id="SLWN01000004">
    <property type="protein sequence ID" value="TCO32833.1"/>
    <property type="molecule type" value="Genomic_DNA"/>
</dbReference>
<feature type="domain" description="OLD protein-like TOPRIM" evidence="3">
    <location>
        <begin position="387"/>
        <end position="450"/>
    </location>
</feature>
<feature type="domain" description="ATPase AAA-type core" evidence="2">
    <location>
        <begin position="226"/>
        <end position="337"/>
    </location>
</feature>
<comment type="caution">
    <text evidence="4">The sequence shown here is derived from an EMBL/GenBank/DDBJ whole genome shotgun (WGS) entry which is preliminary data.</text>
</comment>
<dbReference type="Gene3D" id="3.40.50.300">
    <property type="entry name" value="P-loop containing nucleotide triphosphate hydrolases"/>
    <property type="match status" value="1"/>
</dbReference>
<dbReference type="InterPro" id="IPR034139">
    <property type="entry name" value="TOPRIM_OLD"/>
</dbReference>
<accession>A0A4R2HNR5</accession>
<keyword evidence="5" id="KW-1185">Reference proteome</keyword>
<sequence length="570" mass="62980">MHIDRLRISNFRNLADVDMQLQPNSVIVGENRAGKSNLLHALRLVLDPALPNSDRRLRREDFWDGLTDGSDGWDPMADGETIEIAVEFSDFDDQPATLAALADALITGTPMRARLTYRWEPKDDEQDGGGYRWIIFGGDDEANRIGDDLRQYLYVSYLHALRDVEQDIRGWRRSPLRALLETAAEAAADEDLDDVRAAMTAANDKLNELDSIAQLGKEIGERTVDMVGADHALQTRLGVAPPDPLRLIRSMQIMVDGDANRQLQTASLGTLNVLYLTLLELGLEGRLAGGDIAHVLLAVEEPEAHLHPHLQRLLFRRLFTDSSESRTVVVTTHSPHIASVAPPESLVVLRRSGDRTIARSAATLELTDDEWNDLGRYLDATRAELVFARRVLLVEGYAEQVLLPVLASSIGHDLDKLGITVCAIHGTHFITYVQFCDTLGIPVAVITDGDPDSRGSAGERRATKIADRRTVAGDPNDGIFVGTHTFEYDLLSVSDDNRAECLATLMDLCGRRSRGIVQGWIDDDIVPATDDYLDMIDNAGGKGRYGQRLAERELDTPTYISDAIEYLAGR</sequence>
<evidence type="ECO:0000259" key="2">
    <source>
        <dbReference type="Pfam" id="PF13304"/>
    </source>
</evidence>
<keyword evidence="4" id="KW-0540">Nuclease</keyword>
<dbReference type="SUPFAM" id="SSF52540">
    <property type="entry name" value="P-loop containing nucleoside triphosphate hydrolases"/>
    <property type="match status" value="1"/>
</dbReference>
<evidence type="ECO:0000313" key="5">
    <source>
        <dbReference type="Proteomes" id="UP000294508"/>
    </source>
</evidence>
<organism evidence="4 5">
    <name type="scientific">Kribbella steppae</name>
    <dbReference type="NCBI Taxonomy" id="2512223"/>
    <lineage>
        <taxon>Bacteria</taxon>
        <taxon>Bacillati</taxon>
        <taxon>Actinomycetota</taxon>
        <taxon>Actinomycetes</taxon>
        <taxon>Propionibacteriales</taxon>
        <taxon>Kribbellaceae</taxon>
        <taxon>Kribbella</taxon>
    </lineage>
</organism>
<dbReference type="CDD" id="cd01026">
    <property type="entry name" value="TOPRIM_OLD"/>
    <property type="match status" value="1"/>
</dbReference>
<dbReference type="InterPro" id="IPR027417">
    <property type="entry name" value="P-loop_NTPase"/>
</dbReference>
<dbReference type="AlphaFoldDB" id="A0A4R2HNR5"/>
<dbReference type="InterPro" id="IPR041685">
    <property type="entry name" value="AAA_GajA/Old/RecF-like"/>
</dbReference>
<gene>
    <name evidence="4" type="ORF">EV652_104439</name>
</gene>
<dbReference type="OrthoDB" id="3237462at2"/>
<keyword evidence="4" id="KW-0378">Hydrolase</keyword>
<dbReference type="PANTHER" id="PTHR43581:SF4">
    <property type="entry name" value="ATP_GTP PHOSPHATASE"/>
    <property type="match status" value="1"/>
</dbReference>
<evidence type="ECO:0000313" key="4">
    <source>
        <dbReference type="EMBL" id="TCO32833.1"/>
    </source>
</evidence>
<dbReference type="PANTHER" id="PTHR43581">
    <property type="entry name" value="ATP/GTP PHOSPHATASE"/>
    <property type="match status" value="1"/>
</dbReference>
<keyword evidence="4" id="KW-0255">Endonuclease</keyword>
<name>A0A4R2HNR5_9ACTN</name>
<reference evidence="4 5" key="1">
    <citation type="journal article" date="2015" name="Stand. Genomic Sci.">
        <title>Genomic Encyclopedia of Bacterial and Archaeal Type Strains, Phase III: the genomes of soil and plant-associated and newly described type strains.</title>
        <authorList>
            <person name="Whitman W.B."/>
            <person name="Woyke T."/>
            <person name="Klenk H.P."/>
            <person name="Zhou Y."/>
            <person name="Lilburn T.G."/>
            <person name="Beck B.J."/>
            <person name="De Vos P."/>
            <person name="Vandamme P."/>
            <person name="Eisen J.A."/>
            <person name="Garrity G."/>
            <person name="Hugenholtz P."/>
            <person name="Kyrpides N.C."/>
        </authorList>
    </citation>
    <scope>NUCLEOTIDE SEQUENCE [LARGE SCALE GENOMIC DNA]</scope>
    <source>
        <strain evidence="4 5">VKM Ac-2572</strain>
    </source>
</reference>